<evidence type="ECO:0000256" key="1">
    <source>
        <dbReference type="SAM" id="Phobius"/>
    </source>
</evidence>
<dbReference type="EMBL" id="GBXM01006064">
    <property type="protein sequence ID" value="JAI02514.1"/>
    <property type="molecule type" value="Transcribed_RNA"/>
</dbReference>
<keyword evidence="1" id="KW-1133">Transmembrane helix</keyword>
<reference evidence="2" key="1">
    <citation type="submission" date="2014-11" db="EMBL/GenBank/DDBJ databases">
        <authorList>
            <person name="Amaro Gonzalez C."/>
        </authorList>
    </citation>
    <scope>NUCLEOTIDE SEQUENCE</scope>
</reference>
<keyword evidence="1" id="KW-0812">Transmembrane</keyword>
<accession>A0A0E9XLE0</accession>
<sequence length="56" mass="6208">MVVTQILNSLSSMMLNMYIFLMCGLNLMTVILLPPCIKKRLIGTQPFSLAALIPLP</sequence>
<keyword evidence="1" id="KW-0472">Membrane</keyword>
<reference evidence="2" key="2">
    <citation type="journal article" date="2015" name="Fish Shellfish Immunol.">
        <title>Early steps in the European eel (Anguilla anguilla)-Vibrio vulnificus interaction in the gills: Role of the RtxA13 toxin.</title>
        <authorList>
            <person name="Callol A."/>
            <person name="Pajuelo D."/>
            <person name="Ebbesson L."/>
            <person name="Teles M."/>
            <person name="MacKenzie S."/>
            <person name="Amaro C."/>
        </authorList>
    </citation>
    <scope>NUCLEOTIDE SEQUENCE</scope>
</reference>
<proteinExistence type="predicted"/>
<protein>
    <submittedName>
        <fullName evidence="2">Uncharacterized protein</fullName>
    </submittedName>
</protein>
<feature type="transmembrane region" description="Helical" evidence="1">
    <location>
        <begin position="15"/>
        <end position="33"/>
    </location>
</feature>
<evidence type="ECO:0000313" key="2">
    <source>
        <dbReference type="EMBL" id="JAI02514.1"/>
    </source>
</evidence>
<name>A0A0E9XLE0_ANGAN</name>
<dbReference type="AlphaFoldDB" id="A0A0E9XLE0"/>
<organism evidence="2">
    <name type="scientific">Anguilla anguilla</name>
    <name type="common">European freshwater eel</name>
    <name type="synonym">Muraena anguilla</name>
    <dbReference type="NCBI Taxonomy" id="7936"/>
    <lineage>
        <taxon>Eukaryota</taxon>
        <taxon>Metazoa</taxon>
        <taxon>Chordata</taxon>
        <taxon>Craniata</taxon>
        <taxon>Vertebrata</taxon>
        <taxon>Euteleostomi</taxon>
        <taxon>Actinopterygii</taxon>
        <taxon>Neopterygii</taxon>
        <taxon>Teleostei</taxon>
        <taxon>Anguilliformes</taxon>
        <taxon>Anguillidae</taxon>
        <taxon>Anguilla</taxon>
    </lineage>
</organism>